<reference evidence="1" key="1">
    <citation type="journal article" date="2021" name="Environ. Microbiol.">
        <title>Gene family expansions and transcriptome signatures uncover fungal adaptations to wood decay.</title>
        <authorList>
            <person name="Hage H."/>
            <person name="Miyauchi S."/>
            <person name="Viragh M."/>
            <person name="Drula E."/>
            <person name="Min B."/>
            <person name="Chaduli D."/>
            <person name="Navarro D."/>
            <person name="Favel A."/>
            <person name="Norest M."/>
            <person name="Lesage-Meessen L."/>
            <person name="Balint B."/>
            <person name="Merenyi Z."/>
            <person name="de Eugenio L."/>
            <person name="Morin E."/>
            <person name="Martinez A.T."/>
            <person name="Baldrian P."/>
            <person name="Stursova M."/>
            <person name="Martinez M.J."/>
            <person name="Novotny C."/>
            <person name="Magnuson J.K."/>
            <person name="Spatafora J.W."/>
            <person name="Maurice S."/>
            <person name="Pangilinan J."/>
            <person name="Andreopoulos W."/>
            <person name="LaButti K."/>
            <person name="Hundley H."/>
            <person name="Na H."/>
            <person name="Kuo A."/>
            <person name="Barry K."/>
            <person name="Lipzen A."/>
            <person name="Henrissat B."/>
            <person name="Riley R."/>
            <person name="Ahrendt S."/>
            <person name="Nagy L.G."/>
            <person name="Grigoriev I.V."/>
            <person name="Martin F."/>
            <person name="Rosso M.N."/>
        </authorList>
    </citation>
    <scope>NUCLEOTIDE SEQUENCE</scope>
    <source>
        <strain evidence="1">CBS 384.51</strain>
    </source>
</reference>
<proteinExistence type="predicted"/>
<sequence>MSALASVQRARQNVLMTSLPGSHGVGQKRLNSSKWRWVPPEWNKDPNKELKKKLKDSQLKGGSSPSLQAVPVGDGQGSNRPKVPPRFHTLPPVQLKHPLFQSENRPDLHLAPFQPDLVKPISLNKALQFESGHRTLLTAYGVPRNILHEFRILSKPCSLVREVTLSTTKWLDGAATQPSSAKRAVITGQLGSGKSYLLLQAVEYARKKGYLVLYIPRSLRLVDSSSAYVYDPRTRTYLQPEFSAELLKRFRDVNLQAFEELLTSEDVIISGRRMIPKGTTLAELVRNGTRQEVDAPVVLSALVKELQLQSKYPVVLAIDDFQSLYSQSKYRDARFNTLKAYHLSLPRLLLEFASGRQKFQSGAVLGALTTANSEFRVPLELQEALGLTPDVPSGPYIRRKPELVEYAKGLQNIALPSQMSIAEAAALYELWGKEKVLNDAPTDQTFLRLYTESAGNPRDFVWKGVMGSFST</sequence>
<accession>A0ACB8TUQ4</accession>
<gene>
    <name evidence="1" type="ORF">BDY19DRAFT_996453</name>
</gene>
<dbReference type="EMBL" id="MU274928">
    <property type="protein sequence ID" value="KAI0085775.1"/>
    <property type="molecule type" value="Genomic_DNA"/>
</dbReference>
<dbReference type="Proteomes" id="UP001055072">
    <property type="component" value="Unassembled WGS sequence"/>
</dbReference>
<evidence type="ECO:0000313" key="2">
    <source>
        <dbReference type="Proteomes" id="UP001055072"/>
    </source>
</evidence>
<organism evidence="1 2">
    <name type="scientific">Irpex rosettiformis</name>
    <dbReference type="NCBI Taxonomy" id="378272"/>
    <lineage>
        <taxon>Eukaryota</taxon>
        <taxon>Fungi</taxon>
        <taxon>Dikarya</taxon>
        <taxon>Basidiomycota</taxon>
        <taxon>Agaricomycotina</taxon>
        <taxon>Agaricomycetes</taxon>
        <taxon>Polyporales</taxon>
        <taxon>Irpicaceae</taxon>
        <taxon>Irpex</taxon>
    </lineage>
</organism>
<evidence type="ECO:0000313" key="1">
    <source>
        <dbReference type="EMBL" id="KAI0085775.1"/>
    </source>
</evidence>
<comment type="caution">
    <text evidence="1">The sequence shown here is derived from an EMBL/GenBank/DDBJ whole genome shotgun (WGS) entry which is preliminary data.</text>
</comment>
<keyword evidence="2" id="KW-1185">Reference proteome</keyword>
<name>A0ACB8TUQ4_9APHY</name>
<protein>
    <submittedName>
        <fullName evidence="1">Mitochondrial ribosomal death-associated protein 3-domain-containing protein</fullName>
    </submittedName>
</protein>